<dbReference type="eggNOG" id="ENOG5033HNA">
    <property type="taxonomic scope" value="Bacteria"/>
</dbReference>
<dbReference type="Proteomes" id="UP000003835">
    <property type="component" value="Unassembled WGS sequence"/>
</dbReference>
<feature type="domain" description="Tox-PL-2" evidence="1">
    <location>
        <begin position="5"/>
        <end position="103"/>
    </location>
</feature>
<protein>
    <recommendedName>
        <fullName evidence="1">Tox-PL-2 domain-containing protein</fullName>
    </recommendedName>
</protein>
<dbReference type="STRING" id="118168.MC7420_5141"/>
<keyword evidence="3" id="KW-1185">Reference proteome</keyword>
<name>B4W1G0_9CYAN</name>
<accession>B4W1G0</accession>
<reference evidence="2 3" key="1">
    <citation type="submission" date="2008-07" db="EMBL/GenBank/DDBJ databases">
        <authorList>
            <person name="Tandeau de Marsac N."/>
            <person name="Ferriera S."/>
            <person name="Johnson J."/>
            <person name="Kravitz S."/>
            <person name="Beeson K."/>
            <person name="Sutton G."/>
            <person name="Rogers Y.-H."/>
            <person name="Friedman R."/>
            <person name="Frazier M."/>
            <person name="Venter J.C."/>
        </authorList>
    </citation>
    <scope>NUCLEOTIDE SEQUENCE [LARGE SCALE GENOMIC DNA]</scope>
    <source>
        <strain evidence="2 3">PCC 7420</strain>
    </source>
</reference>
<proteinExistence type="predicted"/>
<dbReference type="Pfam" id="PF15643">
    <property type="entry name" value="Tox-PL-2"/>
    <property type="match status" value="1"/>
</dbReference>
<dbReference type="RefSeq" id="WP_006105163.1">
    <property type="nucleotide sequence ID" value="NZ_DS989868.1"/>
</dbReference>
<dbReference type="AlphaFoldDB" id="B4W1G0"/>
<dbReference type="HOGENOM" id="CLU_151189_0_0_3"/>
<evidence type="ECO:0000313" key="2">
    <source>
        <dbReference type="EMBL" id="EDX71997.1"/>
    </source>
</evidence>
<dbReference type="EMBL" id="DS989868">
    <property type="protein sequence ID" value="EDX71997.1"/>
    <property type="molecule type" value="Genomic_DNA"/>
</dbReference>
<evidence type="ECO:0000313" key="3">
    <source>
        <dbReference type="Proteomes" id="UP000003835"/>
    </source>
</evidence>
<organism evidence="2 3">
    <name type="scientific">Coleofasciculus chthonoplastes PCC 7420</name>
    <dbReference type="NCBI Taxonomy" id="118168"/>
    <lineage>
        <taxon>Bacteria</taxon>
        <taxon>Bacillati</taxon>
        <taxon>Cyanobacteriota</taxon>
        <taxon>Cyanophyceae</taxon>
        <taxon>Coleofasciculales</taxon>
        <taxon>Coleofasciculaceae</taxon>
        <taxon>Coleofasciculus</taxon>
    </lineage>
</organism>
<evidence type="ECO:0000259" key="1">
    <source>
        <dbReference type="Pfam" id="PF15643"/>
    </source>
</evidence>
<dbReference type="InterPro" id="IPR028910">
    <property type="entry name" value="Tox-PL-2_dom"/>
</dbReference>
<sequence length="121" mass="13983">MPQEELRQQITKIANRFMIFQCQQCAEAIKQFLTELRIPAKQIKLYTGSAEDPYGNIYHEILQQTIATNGQHQGIAVKIGEEKLIFDNIHHQGISRKAWLNNLYCPIKDFGGNFQITETDF</sequence>
<gene>
    <name evidence="2" type="ORF">MC7420_5141</name>
</gene>